<gene>
    <name evidence="3" type="ORF">BO97DRAFT_395817</name>
</gene>
<proteinExistence type="predicted"/>
<evidence type="ECO:0000313" key="3">
    <source>
        <dbReference type="EMBL" id="RAL09770.1"/>
    </source>
</evidence>
<keyword evidence="1" id="KW-0472">Membrane</keyword>
<feature type="chain" id="PRO_5017280787" evidence="2">
    <location>
        <begin position="30"/>
        <end position="612"/>
    </location>
</feature>
<name>A0A395HPU5_ASPHC</name>
<keyword evidence="1" id="KW-1133">Transmembrane helix</keyword>
<dbReference type="AlphaFoldDB" id="A0A395HPU5"/>
<keyword evidence="4" id="KW-1185">Reference proteome</keyword>
<organism evidence="3 4">
    <name type="scientific">Aspergillus homomorphus (strain CBS 101889)</name>
    <dbReference type="NCBI Taxonomy" id="1450537"/>
    <lineage>
        <taxon>Eukaryota</taxon>
        <taxon>Fungi</taxon>
        <taxon>Dikarya</taxon>
        <taxon>Ascomycota</taxon>
        <taxon>Pezizomycotina</taxon>
        <taxon>Eurotiomycetes</taxon>
        <taxon>Eurotiomycetidae</taxon>
        <taxon>Eurotiales</taxon>
        <taxon>Aspergillaceae</taxon>
        <taxon>Aspergillus</taxon>
        <taxon>Aspergillus subgen. Circumdati</taxon>
    </lineage>
</organism>
<feature type="transmembrane region" description="Helical" evidence="1">
    <location>
        <begin position="114"/>
        <end position="133"/>
    </location>
</feature>
<protein>
    <submittedName>
        <fullName evidence="3">Uncharacterized protein</fullName>
    </submittedName>
</protein>
<feature type="transmembrane region" description="Helical" evidence="1">
    <location>
        <begin position="507"/>
        <end position="528"/>
    </location>
</feature>
<dbReference type="RefSeq" id="XP_025548924.1">
    <property type="nucleotide sequence ID" value="XM_025694052.1"/>
</dbReference>
<reference evidence="3 4" key="1">
    <citation type="submission" date="2018-02" db="EMBL/GenBank/DDBJ databases">
        <title>The genomes of Aspergillus section Nigri reveals drivers in fungal speciation.</title>
        <authorList>
            <consortium name="DOE Joint Genome Institute"/>
            <person name="Vesth T.C."/>
            <person name="Nybo J."/>
            <person name="Theobald S."/>
            <person name="Brandl J."/>
            <person name="Frisvad J.C."/>
            <person name="Nielsen K.F."/>
            <person name="Lyhne E.K."/>
            <person name="Kogle M.E."/>
            <person name="Kuo A."/>
            <person name="Riley R."/>
            <person name="Clum A."/>
            <person name="Nolan M."/>
            <person name="Lipzen A."/>
            <person name="Salamov A."/>
            <person name="Henrissat B."/>
            <person name="Wiebenga A."/>
            <person name="De vries R.P."/>
            <person name="Grigoriev I.V."/>
            <person name="Mortensen U.H."/>
            <person name="Andersen M.R."/>
            <person name="Baker S.E."/>
        </authorList>
    </citation>
    <scope>NUCLEOTIDE SEQUENCE [LARGE SCALE GENOMIC DNA]</scope>
    <source>
        <strain evidence="3 4">CBS 101889</strain>
    </source>
</reference>
<accession>A0A395HPU5</accession>
<keyword evidence="2" id="KW-0732">Signal</keyword>
<dbReference type="VEuPathDB" id="FungiDB:BO97DRAFT_395817"/>
<evidence type="ECO:0000256" key="2">
    <source>
        <dbReference type="SAM" id="SignalP"/>
    </source>
</evidence>
<dbReference type="GeneID" id="37198341"/>
<dbReference type="EMBL" id="KZ824301">
    <property type="protein sequence ID" value="RAL09770.1"/>
    <property type="molecule type" value="Genomic_DNA"/>
</dbReference>
<dbReference type="OrthoDB" id="529273at2759"/>
<evidence type="ECO:0000313" key="4">
    <source>
        <dbReference type="Proteomes" id="UP000248961"/>
    </source>
</evidence>
<sequence>MPSSTSRPVLWTEHLIFLLLLLPTTLSTALLLSDTSHWTMAGSLYGLINEYRTSVQTGVQALATLLSTVQLLLICRLINQATRIRFAQHPTQLTNLSFWASLSTPAVNWTLPPVLVVVTFLLANLSAVLSALWTGALTPTATTTTHLHPLRIPSYTNTTFITEYPSQIDRTGPTARTNSGYFTYSVGLGQLTALISSANTASTVDGSARVHAKLDNTGYAYRGRSFGVGSSVGLTDTVLRAAFPHATHYTYTEPGYAARVHCAYNRSSAFFLQDLAQYALYAARGPLPDSVNASDRGAGEYSVYTGYSTQTIVALGVAAQPVVYSRTRYVAAAAGGYYLALNASQCVVAFEPVWFDVDVRVAGKEIRLSDVDDGNAGQGRADADIDPSNRTIHIVMRQLELISNDLTSFYRSTLGDAFNTSIADYRTSVANITANTTASVDAISIGEAAAKNASEEAIALAGIRNVYISLIDDILAGYASAQLMVGGFTQETQAMVTVEAFRVGSRPYIVCVFVVSMVLLLVVAAEMVRTRLWVGLPRFDYLEMKMVVAGASNGGRGIAERAAERAWCGKGIGRIRVRLAGVGKTAGWRLIVEEGVDKEMLLLEGDGEGDWI</sequence>
<dbReference type="Proteomes" id="UP000248961">
    <property type="component" value="Unassembled WGS sequence"/>
</dbReference>
<dbReference type="STRING" id="1450537.A0A395HPU5"/>
<feature type="signal peptide" evidence="2">
    <location>
        <begin position="1"/>
        <end position="29"/>
    </location>
</feature>
<evidence type="ECO:0000256" key="1">
    <source>
        <dbReference type="SAM" id="Phobius"/>
    </source>
</evidence>
<keyword evidence="1" id="KW-0812">Transmembrane</keyword>